<dbReference type="KEGG" id="ngg:RG540_CH42090"/>
<feature type="domain" description="Hydantoinase/oxoprolinase N-terminal" evidence="4">
    <location>
        <begin position="8"/>
        <end position="187"/>
    </location>
</feature>
<dbReference type="PANTHER" id="PTHR11365">
    <property type="entry name" value="5-OXOPROLINASE RELATED"/>
    <property type="match status" value="1"/>
</dbReference>
<proteinExistence type="inferred from homology"/>
<comment type="similarity">
    <text evidence="1">Belongs to the oxoprolinase family.</text>
</comment>
<keyword evidence="7" id="KW-1185">Reference proteome</keyword>
<dbReference type="Pfam" id="PF19278">
    <property type="entry name" value="Hydant_A_C"/>
    <property type="match status" value="1"/>
</dbReference>
<reference evidence="7" key="1">
    <citation type="journal article" date="2014" name="BMC Genomics">
        <title>Genome sequencing of two Neorhizobium galegae strains reveals a noeT gene responsible for the unusual acetylation of the nodulation factors.</title>
        <authorList>
            <person name="Osterman J."/>
            <person name="Marsh J."/>
            <person name="Laine P.K."/>
            <person name="Zeng Z."/>
            <person name="Alatalo E."/>
            <person name="Sullivan J.T."/>
            <person name="Young J.P."/>
            <person name="Thomas-Oates J."/>
            <person name="Paulin L."/>
            <person name="Lindstrom K."/>
        </authorList>
    </citation>
    <scope>NUCLEOTIDE SEQUENCE [LARGE SCALE GENOMIC DNA]</scope>
    <source>
        <strain evidence="7">HAMBI 540</strain>
    </source>
</reference>
<evidence type="ECO:0000259" key="4">
    <source>
        <dbReference type="Pfam" id="PF05378"/>
    </source>
</evidence>
<evidence type="ECO:0000259" key="2">
    <source>
        <dbReference type="Pfam" id="PF01968"/>
    </source>
</evidence>
<evidence type="ECO:0000259" key="5">
    <source>
        <dbReference type="Pfam" id="PF19278"/>
    </source>
</evidence>
<dbReference type="Pfam" id="PF01968">
    <property type="entry name" value="Hydantoinase_A"/>
    <property type="match status" value="1"/>
</dbReference>
<accession>A0A068SVM5</accession>
<dbReference type="GeneID" id="24255900"/>
<gene>
    <name evidence="6" type="primary">oplA</name>
    <name evidence="6" type="ORF">RG540_CH42090</name>
</gene>
<dbReference type="GO" id="GO:0006749">
    <property type="term" value="P:glutathione metabolic process"/>
    <property type="evidence" value="ECO:0007669"/>
    <property type="project" value="TreeGrafter"/>
</dbReference>
<feature type="domain" description="Acetophenone carboxylase-like C-terminal" evidence="5">
    <location>
        <begin position="505"/>
        <end position="668"/>
    </location>
</feature>
<dbReference type="InterPro" id="IPR049517">
    <property type="entry name" value="ACX-like_C"/>
</dbReference>
<evidence type="ECO:0000313" key="7">
    <source>
        <dbReference type="Proteomes" id="UP000028181"/>
    </source>
</evidence>
<name>A0A068SVM5_NEOGA</name>
<dbReference type="EMBL" id="HG938353">
    <property type="protein sequence ID" value="CDN50352.1"/>
    <property type="molecule type" value="Genomic_DNA"/>
</dbReference>
<dbReference type="Pfam" id="PF05378">
    <property type="entry name" value="Hydant_A_N"/>
    <property type="match status" value="1"/>
</dbReference>
<dbReference type="InterPro" id="IPR045079">
    <property type="entry name" value="Oxoprolinase-like"/>
</dbReference>
<dbReference type="eggNOG" id="COG0146">
    <property type="taxonomic scope" value="Bacteria"/>
</dbReference>
<dbReference type="RefSeq" id="WP_038591951.1">
    <property type="nucleotide sequence ID" value="NZ_HG938353.1"/>
</dbReference>
<dbReference type="Proteomes" id="UP000028181">
    <property type="component" value="Chromosome I"/>
</dbReference>
<dbReference type="eggNOG" id="COG0145">
    <property type="taxonomic scope" value="Bacteria"/>
</dbReference>
<dbReference type="InterPro" id="IPR002821">
    <property type="entry name" value="Hydantoinase_A"/>
</dbReference>
<dbReference type="PANTHER" id="PTHR11365:SF23">
    <property type="entry name" value="HYPOTHETICAL 5-OXOPROLINASE (EUROFUNG)-RELATED"/>
    <property type="match status" value="1"/>
</dbReference>
<evidence type="ECO:0000256" key="1">
    <source>
        <dbReference type="ARBA" id="ARBA00010403"/>
    </source>
</evidence>
<dbReference type="GO" id="GO:0017168">
    <property type="term" value="F:5-oxoprolinase (ATP-hydrolyzing) activity"/>
    <property type="evidence" value="ECO:0007669"/>
    <property type="project" value="TreeGrafter"/>
</dbReference>
<dbReference type="GO" id="GO:0005829">
    <property type="term" value="C:cytosol"/>
    <property type="evidence" value="ECO:0007669"/>
    <property type="project" value="TreeGrafter"/>
</dbReference>
<dbReference type="InterPro" id="IPR003692">
    <property type="entry name" value="Hydantoinase_B"/>
</dbReference>
<dbReference type="AlphaFoldDB" id="A0A068SVM5"/>
<dbReference type="InterPro" id="IPR008040">
    <property type="entry name" value="Hydant_A_N"/>
</dbReference>
<dbReference type="PATRIC" id="fig|1028800.3.peg.4264"/>
<feature type="domain" description="Hydantoinase B/oxoprolinase" evidence="3">
    <location>
        <begin position="695"/>
        <end position="1206"/>
    </location>
</feature>
<feature type="domain" description="Hydantoinase A/oxoprolinase" evidence="2">
    <location>
        <begin position="206"/>
        <end position="499"/>
    </location>
</feature>
<evidence type="ECO:0000259" key="3">
    <source>
        <dbReference type="Pfam" id="PF02538"/>
    </source>
</evidence>
<sequence>MTEAKWDFWIDRGGTFTDIVGRKPDGSLVAHKVLSENPEAYRDAAVQGIRELLGVPAGTAIPADVIGAVKMGTTVATNALLERKGERTLLVTTRGFRDALAIGYQARADIFAKKIIKPELLYKHVVEVDERVRADGTIEAAPDEKTIRGELQEQYDAGFRAVAIVLMHAYRFPAHEQLIAHIAREIGFTQVSVSHEVSPLIKLVGRGDTTVVDAYLSPILRRYVEQVAGELGTGLDAADKQGAQLMFMQSSGGLTAARLFQGKDAILSGPAGGVVGAVETSRLAGFNRMIGFDMGGTSTDVSHYDGELERSFETEVAGVRMRAPMMSIHTVAAGGGSILHFENGRFRVGPDSAGANPGPKAYRRGGPLTVTDANVMLGKLSPKLFPAIFGPNRDQPLDADAVRSAFEDMAKVIGDGRSPEEVADGFLAIAVENMANAVKKISVQRGYDVTHYVLTCFGGAGGQHACLTADALGISTVMIHPFSGILSAYGMGLADIRASRQRTVSDELAAALETLGPIRDELTASVLEEMASQGVSQADTEVLHRAHLRYQGTDTTLPVTVTDAADMTVAFETAHRKQFGFIFENREIIFEAYEVEAIGGGADSDEPEFELDDSAPTAVEQTKFFSGGAWREAPVYRRAEIKPGSRGNGPCLIVEPHQTIVVEDGWAFEITGLNHVVLKRVAELSRARPIGTQADPVLLEVFNNLFMSIAEQMGVTLQNTASSVNIKERLDFSCAVFDADGALVANAPHMPVHLGSMDRSVESVIAQNQGRIRPGDVFALNAPYNGGTHLPDITVVTPVFDAEGRHILFYVASRGHHADVGGTAPGSMTPLATTVDEEGVLFDNVLLVDRGRFDEAGITDLLSNHPYPARNVAQNVADLRAQIAANEKGVHEMRKMIAQFGLDVVQAYMGHVQDNAEESVRRVIEKLGDSEFSYPTDQGSLIQVKITVDKAKREATVDFTGTSPQKKNNFNAPEPVTRAAVLYVFRVMVESSIPMNAGCLRPLRIIVPEGSMLKPQYPAAVVAGNVETSQHVTNALFGALGAMAASQGSMNNLTFGNATYQYYETLCSGSPAGVFNDGTGFDGTDAVHVHMTNSRLTDPEILETRYPVLLEDFHIRDNSGGRGRFSAGNGTKRTIRFLEKMDCAILSSHRTIRPHGLAGGETGELGMTTVRRLNGTFEELGGCAQTIIEAGEAVTVQTPTAGGYGKAD</sequence>
<organism evidence="6 7">
    <name type="scientific">Neorhizobium galegae bv. orientalis str. HAMBI 540</name>
    <dbReference type="NCBI Taxonomy" id="1028800"/>
    <lineage>
        <taxon>Bacteria</taxon>
        <taxon>Pseudomonadati</taxon>
        <taxon>Pseudomonadota</taxon>
        <taxon>Alphaproteobacteria</taxon>
        <taxon>Hyphomicrobiales</taxon>
        <taxon>Rhizobiaceae</taxon>
        <taxon>Rhizobium/Agrobacterium group</taxon>
        <taxon>Neorhizobium</taxon>
    </lineage>
</organism>
<evidence type="ECO:0000313" key="6">
    <source>
        <dbReference type="EMBL" id="CDN50352.1"/>
    </source>
</evidence>
<dbReference type="Pfam" id="PF02538">
    <property type="entry name" value="Hydantoinase_B"/>
    <property type="match status" value="1"/>
</dbReference>
<protein>
    <submittedName>
        <fullName evidence="6">5-oxoprolinase OplA</fullName>
    </submittedName>
</protein>
<dbReference type="HOGENOM" id="CLU_002157_0_0_5"/>
<dbReference type="OrthoDB" id="9759608at2"/>